<dbReference type="InterPro" id="IPR043502">
    <property type="entry name" value="DNA/RNA_pol_sf"/>
</dbReference>
<dbReference type="SUPFAM" id="SSF56672">
    <property type="entry name" value="DNA/RNA polymerases"/>
    <property type="match status" value="1"/>
</dbReference>
<name>A0A7K7ZHL1_9PASE</name>
<keyword evidence="7" id="KW-0695">RNA-directed DNA polymerase</keyword>
<dbReference type="GO" id="GO:0008270">
    <property type="term" value="F:zinc ion binding"/>
    <property type="evidence" value="ECO:0007669"/>
    <property type="project" value="UniProtKB-KW"/>
</dbReference>
<dbReference type="InterPro" id="IPR017856">
    <property type="entry name" value="Integrase-like_N"/>
</dbReference>
<evidence type="ECO:0000256" key="7">
    <source>
        <dbReference type="ARBA" id="ARBA00022918"/>
    </source>
</evidence>
<evidence type="ECO:0000259" key="9">
    <source>
        <dbReference type="PROSITE" id="PS50876"/>
    </source>
</evidence>
<dbReference type="PANTHER" id="PTHR41694:SF3">
    <property type="entry name" value="RNA-DIRECTED DNA POLYMERASE-RELATED"/>
    <property type="match status" value="1"/>
</dbReference>
<dbReference type="GO" id="GO:0003964">
    <property type="term" value="F:RNA-directed DNA polymerase activity"/>
    <property type="evidence" value="ECO:0007669"/>
    <property type="project" value="UniProtKB-KW"/>
</dbReference>
<proteinExistence type="predicted"/>
<evidence type="ECO:0000256" key="3">
    <source>
        <dbReference type="ARBA" id="ARBA00022722"/>
    </source>
</evidence>
<protein>
    <submittedName>
        <fullName evidence="10">POK9 protein</fullName>
    </submittedName>
</protein>
<evidence type="ECO:0000256" key="5">
    <source>
        <dbReference type="ARBA" id="ARBA00022759"/>
    </source>
</evidence>
<gene>
    <name evidence="10" type="primary">Ervk9_6</name>
    <name evidence="10" type="ORF">MELVER_R15563</name>
</gene>
<evidence type="ECO:0000256" key="1">
    <source>
        <dbReference type="ARBA" id="ARBA00022679"/>
    </source>
</evidence>
<keyword evidence="8" id="KW-0862">Zinc</keyword>
<dbReference type="Proteomes" id="UP000538725">
    <property type="component" value="Unassembled WGS sequence"/>
</dbReference>
<dbReference type="GO" id="GO:0004519">
    <property type="term" value="F:endonuclease activity"/>
    <property type="evidence" value="ECO:0007669"/>
    <property type="project" value="UniProtKB-KW"/>
</dbReference>
<keyword evidence="3" id="KW-0540">Nuclease</keyword>
<accession>A0A7K7ZHL1</accession>
<dbReference type="Gene3D" id="1.10.10.200">
    <property type="match status" value="1"/>
</dbReference>
<feature type="non-terminal residue" evidence="10">
    <location>
        <position position="99"/>
    </location>
</feature>
<keyword evidence="2" id="KW-0548">Nucleotidyltransferase</keyword>
<dbReference type="PROSITE" id="PS50876">
    <property type="entry name" value="ZF_INTEGRASE"/>
    <property type="match status" value="1"/>
</dbReference>
<keyword evidence="11" id="KW-1185">Reference proteome</keyword>
<evidence type="ECO:0000256" key="2">
    <source>
        <dbReference type="ARBA" id="ARBA00022695"/>
    </source>
</evidence>
<dbReference type="GO" id="GO:0035613">
    <property type="term" value="F:RNA stem-loop binding"/>
    <property type="evidence" value="ECO:0007669"/>
    <property type="project" value="TreeGrafter"/>
</dbReference>
<dbReference type="InterPro" id="IPR043128">
    <property type="entry name" value="Rev_trsase/Diguanyl_cyclase"/>
</dbReference>
<dbReference type="EMBL" id="VZTG01003867">
    <property type="protein sequence ID" value="NXA89792.1"/>
    <property type="molecule type" value="Genomic_DNA"/>
</dbReference>
<evidence type="ECO:0000313" key="11">
    <source>
        <dbReference type="Proteomes" id="UP000538725"/>
    </source>
</evidence>
<dbReference type="GO" id="GO:0016787">
    <property type="term" value="F:hydrolase activity"/>
    <property type="evidence" value="ECO:0007669"/>
    <property type="project" value="UniProtKB-KW"/>
</dbReference>
<keyword evidence="8" id="KW-0863">Zinc-finger</keyword>
<evidence type="ECO:0000256" key="8">
    <source>
        <dbReference type="PROSITE-ProRule" id="PRU00450"/>
    </source>
</evidence>
<feature type="domain" description="Integrase-type" evidence="9">
    <location>
        <begin position="51"/>
        <end position="92"/>
    </location>
</feature>
<keyword evidence="1" id="KW-0808">Transferase</keyword>
<reference evidence="10 11" key="1">
    <citation type="submission" date="2019-09" db="EMBL/GenBank/DDBJ databases">
        <title>Bird 10,000 Genomes (B10K) Project - Family phase.</title>
        <authorList>
            <person name="Zhang G."/>
        </authorList>
    </citation>
    <scope>NUCLEOTIDE SEQUENCE [LARGE SCALE GENOMIC DNA]</scope>
    <source>
        <strain evidence="10">B10K-DU-029-37</strain>
        <tissue evidence="10">Liver</tissue>
    </source>
</reference>
<dbReference type="Gene3D" id="3.30.70.270">
    <property type="match status" value="1"/>
</dbReference>
<keyword evidence="5" id="KW-0255">Endonuclease</keyword>
<keyword evidence="4" id="KW-0479">Metal-binding</keyword>
<keyword evidence="6" id="KW-0378">Hydrolase</keyword>
<organism evidence="10 11">
    <name type="scientific">Melanocharis versteri</name>
    <name type="common">Fan-tailed berrypecker</name>
    <dbReference type="NCBI Taxonomy" id="254552"/>
    <lineage>
        <taxon>Eukaryota</taxon>
        <taxon>Metazoa</taxon>
        <taxon>Chordata</taxon>
        <taxon>Craniata</taxon>
        <taxon>Vertebrata</taxon>
        <taxon>Euteleostomi</taxon>
        <taxon>Archelosauria</taxon>
        <taxon>Archosauria</taxon>
        <taxon>Dinosauria</taxon>
        <taxon>Saurischia</taxon>
        <taxon>Theropoda</taxon>
        <taxon>Coelurosauria</taxon>
        <taxon>Aves</taxon>
        <taxon>Neognathae</taxon>
        <taxon>Neoaves</taxon>
        <taxon>Telluraves</taxon>
        <taxon>Australaves</taxon>
        <taxon>Passeriformes</taxon>
        <taxon>Passeroidea</taxon>
        <taxon>Melanocharitidae</taxon>
        <taxon>Melanocharis</taxon>
    </lineage>
</organism>
<feature type="non-terminal residue" evidence="10">
    <location>
        <position position="1"/>
    </location>
</feature>
<evidence type="ECO:0000313" key="10">
    <source>
        <dbReference type="EMBL" id="NXA89792.1"/>
    </source>
</evidence>
<evidence type="ECO:0000256" key="6">
    <source>
        <dbReference type="ARBA" id="ARBA00022801"/>
    </source>
</evidence>
<dbReference type="PANTHER" id="PTHR41694">
    <property type="entry name" value="ENDOGENOUS RETROVIRUS GROUP K MEMBER POL PROTEIN"/>
    <property type="match status" value="1"/>
</dbReference>
<sequence length="99" mass="11123">MGALQPSLPNPAMLPQGWHLLIVDLKDCFFTINLHPEDTQRFAFTVPSINHDFTRARQTHATFHQNARGLYKQFNITMEDAWSIVRACPTCGGQGPDLG</sequence>
<dbReference type="SUPFAM" id="SSF46919">
    <property type="entry name" value="N-terminal Zn binding domain of HIV integrase"/>
    <property type="match status" value="1"/>
</dbReference>
<dbReference type="InterPro" id="IPR003308">
    <property type="entry name" value="Integrase_Zn-bd_dom_N"/>
</dbReference>
<dbReference type="Pfam" id="PF02022">
    <property type="entry name" value="Integrase_Zn"/>
    <property type="match status" value="1"/>
</dbReference>
<comment type="caution">
    <text evidence="10">The sequence shown here is derived from an EMBL/GenBank/DDBJ whole genome shotgun (WGS) entry which is preliminary data.</text>
</comment>
<dbReference type="AlphaFoldDB" id="A0A7K7ZHL1"/>
<evidence type="ECO:0000256" key="4">
    <source>
        <dbReference type="ARBA" id="ARBA00022723"/>
    </source>
</evidence>